<proteinExistence type="predicted"/>
<dbReference type="PATRIC" id="fig|1703770.3.peg.1860"/>
<evidence type="ECO:0000313" key="1">
    <source>
        <dbReference type="EMBL" id="KPJ52635.1"/>
    </source>
</evidence>
<organism evidence="1 2">
    <name type="scientific">candidate division TA06 bacterium DG_24</name>
    <dbReference type="NCBI Taxonomy" id="1703770"/>
    <lineage>
        <taxon>Bacteria</taxon>
        <taxon>Bacteria division TA06</taxon>
    </lineage>
</organism>
<gene>
    <name evidence="1" type="ORF">AMJ39_07395</name>
</gene>
<protein>
    <submittedName>
        <fullName evidence="1">Uncharacterized protein</fullName>
    </submittedName>
</protein>
<dbReference type="Proteomes" id="UP000052008">
    <property type="component" value="Unassembled WGS sequence"/>
</dbReference>
<evidence type="ECO:0000313" key="2">
    <source>
        <dbReference type="Proteomes" id="UP000052008"/>
    </source>
</evidence>
<dbReference type="STRING" id="1703770.AMJ39_07395"/>
<sequence length="75" mass="8098">MIPLTPYLGAGGGWHRQDWGEQQDDFGIHFLGGVDYDLPGAVVGIMGRYAAVFGETETQQIFVVAGRVGYPVSLL</sequence>
<name>A0A0S7WR81_UNCT6</name>
<reference evidence="1 2" key="1">
    <citation type="journal article" date="2015" name="Microbiome">
        <title>Genomic resolution of linkages in carbon, nitrogen, and sulfur cycling among widespread estuary sediment bacteria.</title>
        <authorList>
            <person name="Baker B.J."/>
            <person name="Lazar C.S."/>
            <person name="Teske A.P."/>
            <person name="Dick G.J."/>
        </authorList>
    </citation>
    <scope>NUCLEOTIDE SEQUENCE [LARGE SCALE GENOMIC DNA]</scope>
    <source>
        <strain evidence="1">DG_24</strain>
    </source>
</reference>
<accession>A0A0S7WR81</accession>
<comment type="caution">
    <text evidence="1">The sequence shown here is derived from an EMBL/GenBank/DDBJ whole genome shotgun (WGS) entry which is preliminary data.</text>
</comment>
<dbReference type="EMBL" id="LIZS01000049">
    <property type="protein sequence ID" value="KPJ52635.1"/>
    <property type="molecule type" value="Genomic_DNA"/>
</dbReference>
<dbReference type="AlphaFoldDB" id="A0A0S7WR81"/>